<proteinExistence type="predicted"/>
<feature type="compositionally biased region" description="Basic and acidic residues" evidence="1">
    <location>
        <begin position="196"/>
        <end position="208"/>
    </location>
</feature>
<accession>A0A8S9XT00</accession>
<sequence>MRMEAILNFLLLFTLLTSVKSEIHKHRTDPAKYHRLVALLKEALTHAGVNPDGIKVTSILKKREIHRINYKMKFVNQLGKPCNFEWYVDDIFGLQTPKIPICGKVATGARDFVQVYEPLTVPVPQFRSMYPISGPLLNVVPGITYGPPEINPYLPLGYQCQNGYQCPHDSETVIEDAEHKEESRNETVKHHKREHLRNPRADKDRDKGSSASWMRSRFLYSSSRVNIDVITRSERHCNR</sequence>
<keyword evidence="2" id="KW-0732">Signal</keyword>
<feature type="signal peptide" evidence="2">
    <location>
        <begin position="1"/>
        <end position="21"/>
    </location>
</feature>
<name>A0A8S9XT00_APOLU</name>
<evidence type="ECO:0000313" key="3">
    <source>
        <dbReference type="EMBL" id="KAF6212057.1"/>
    </source>
</evidence>
<protein>
    <submittedName>
        <fullName evidence="3">Uncharacterized protein</fullName>
    </submittedName>
</protein>
<keyword evidence="4" id="KW-1185">Reference proteome</keyword>
<dbReference type="EMBL" id="WIXP02000004">
    <property type="protein sequence ID" value="KAF6212057.1"/>
    <property type="molecule type" value="Genomic_DNA"/>
</dbReference>
<comment type="caution">
    <text evidence="3">The sequence shown here is derived from an EMBL/GenBank/DDBJ whole genome shotgun (WGS) entry which is preliminary data.</text>
</comment>
<dbReference type="Proteomes" id="UP000466442">
    <property type="component" value="Unassembled WGS sequence"/>
</dbReference>
<gene>
    <name evidence="3" type="ORF">GE061_012575</name>
</gene>
<evidence type="ECO:0000256" key="1">
    <source>
        <dbReference type="SAM" id="MobiDB-lite"/>
    </source>
</evidence>
<feature type="region of interest" description="Disordered" evidence="1">
    <location>
        <begin position="176"/>
        <end position="209"/>
    </location>
</feature>
<dbReference type="AlphaFoldDB" id="A0A8S9XT00"/>
<evidence type="ECO:0000313" key="4">
    <source>
        <dbReference type="Proteomes" id="UP000466442"/>
    </source>
</evidence>
<feature type="compositionally biased region" description="Basic and acidic residues" evidence="1">
    <location>
        <begin position="176"/>
        <end position="188"/>
    </location>
</feature>
<feature type="non-terminal residue" evidence="3">
    <location>
        <position position="239"/>
    </location>
</feature>
<organism evidence="3 4">
    <name type="scientific">Apolygus lucorum</name>
    <name type="common">Small green plant bug</name>
    <name type="synonym">Lygocoris lucorum</name>
    <dbReference type="NCBI Taxonomy" id="248454"/>
    <lineage>
        <taxon>Eukaryota</taxon>
        <taxon>Metazoa</taxon>
        <taxon>Ecdysozoa</taxon>
        <taxon>Arthropoda</taxon>
        <taxon>Hexapoda</taxon>
        <taxon>Insecta</taxon>
        <taxon>Pterygota</taxon>
        <taxon>Neoptera</taxon>
        <taxon>Paraneoptera</taxon>
        <taxon>Hemiptera</taxon>
        <taxon>Heteroptera</taxon>
        <taxon>Panheteroptera</taxon>
        <taxon>Cimicomorpha</taxon>
        <taxon>Miridae</taxon>
        <taxon>Mirini</taxon>
        <taxon>Apolygus</taxon>
    </lineage>
</organism>
<evidence type="ECO:0000256" key="2">
    <source>
        <dbReference type="SAM" id="SignalP"/>
    </source>
</evidence>
<feature type="chain" id="PRO_5035869151" evidence="2">
    <location>
        <begin position="22"/>
        <end position="239"/>
    </location>
</feature>
<reference evidence="3" key="1">
    <citation type="journal article" date="2021" name="Mol. Ecol. Resour.">
        <title>Apolygus lucorum genome provides insights into omnivorousness and mesophyll feeding.</title>
        <authorList>
            <person name="Liu Y."/>
            <person name="Liu H."/>
            <person name="Wang H."/>
            <person name="Huang T."/>
            <person name="Liu B."/>
            <person name="Yang B."/>
            <person name="Yin L."/>
            <person name="Li B."/>
            <person name="Zhang Y."/>
            <person name="Zhang S."/>
            <person name="Jiang F."/>
            <person name="Zhang X."/>
            <person name="Ren Y."/>
            <person name="Wang B."/>
            <person name="Wang S."/>
            <person name="Lu Y."/>
            <person name="Wu K."/>
            <person name="Fan W."/>
            <person name="Wang G."/>
        </authorList>
    </citation>
    <scope>NUCLEOTIDE SEQUENCE</scope>
    <source>
        <strain evidence="3">12Hb</strain>
    </source>
</reference>